<dbReference type="GO" id="GO:0005634">
    <property type="term" value="C:nucleus"/>
    <property type="evidence" value="ECO:0007669"/>
    <property type="project" value="UniProtKB-SubCell"/>
</dbReference>
<dbReference type="PANTHER" id="PTHR15651">
    <property type="entry name" value="ARMADILLO REPEAT-CONTAINING PROTEIN 8"/>
    <property type="match status" value="1"/>
</dbReference>
<evidence type="ECO:0000256" key="1">
    <source>
        <dbReference type="ARBA" id="ARBA00004123"/>
    </source>
</evidence>
<evidence type="ECO:0008006" key="9">
    <source>
        <dbReference type="Google" id="ProtNLM"/>
    </source>
</evidence>
<accession>A0AA38CK09</accession>
<comment type="caution">
    <text evidence="7">The sequence shown here is derived from an EMBL/GenBank/DDBJ whole genome shotgun (WGS) entry which is preliminary data.</text>
</comment>
<dbReference type="GO" id="GO:0005737">
    <property type="term" value="C:cytoplasm"/>
    <property type="evidence" value="ECO:0007669"/>
    <property type="project" value="UniProtKB-SubCell"/>
</dbReference>
<dbReference type="PANTHER" id="PTHR15651:SF7">
    <property type="entry name" value="ARMADILLO REPEAT-CONTAINING PROTEIN 8"/>
    <property type="match status" value="1"/>
</dbReference>
<evidence type="ECO:0000256" key="6">
    <source>
        <dbReference type="PROSITE-ProRule" id="PRU00259"/>
    </source>
</evidence>
<dbReference type="Proteomes" id="UP000824469">
    <property type="component" value="Unassembled WGS sequence"/>
</dbReference>
<name>A0AA38CK09_TAXCH</name>
<dbReference type="AlphaFoldDB" id="A0AA38CK09"/>
<keyword evidence="8" id="KW-1185">Reference proteome</keyword>
<protein>
    <recommendedName>
        <fullName evidence="9">Armadillo repeat-containing protein 8</fullName>
    </recommendedName>
</protein>
<keyword evidence="4" id="KW-0677">Repeat</keyword>
<keyword evidence="5" id="KW-0539">Nucleus</keyword>
<evidence type="ECO:0000313" key="7">
    <source>
        <dbReference type="EMBL" id="KAH9302010.1"/>
    </source>
</evidence>
<evidence type="ECO:0000256" key="3">
    <source>
        <dbReference type="ARBA" id="ARBA00022490"/>
    </source>
</evidence>
<dbReference type="GO" id="GO:0034657">
    <property type="term" value="C:GID complex"/>
    <property type="evidence" value="ECO:0007669"/>
    <property type="project" value="TreeGrafter"/>
</dbReference>
<organism evidence="7 8">
    <name type="scientific">Taxus chinensis</name>
    <name type="common">Chinese yew</name>
    <name type="synonym">Taxus wallichiana var. chinensis</name>
    <dbReference type="NCBI Taxonomy" id="29808"/>
    <lineage>
        <taxon>Eukaryota</taxon>
        <taxon>Viridiplantae</taxon>
        <taxon>Streptophyta</taxon>
        <taxon>Embryophyta</taxon>
        <taxon>Tracheophyta</taxon>
        <taxon>Spermatophyta</taxon>
        <taxon>Pinopsida</taxon>
        <taxon>Pinidae</taxon>
        <taxon>Conifers II</taxon>
        <taxon>Cupressales</taxon>
        <taxon>Taxaceae</taxon>
        <taxon>Taxus</taxon>
    </lineage>
</organism>
<sequence length="686" mass="75920">MPSSSSVALNRPEELVEQLSSIDGNAKLRALRDVKNQIIGNKTKKNNYIKLGAIPKVVEILANETDAALLVESAVSVGSFARDVDAGVKALLENGVLPHLVRILRNSDNKVVEACARSLRIIIQSKLAPKYDMLEDNSIELLRSLLTSQNENVLEVAASIIARCCETNEEQQAVIDVGALERLVCLLGNSMNRREASLDALVALVKNNSQITLMLIGLDNGGALATIIKLLKYKSPRTRLLSCMCLSNIIHASPSSYPQEKELKVEMLSILVKLLDEPGQVGEATPYALADLVANSEEMQKLAFDEKAIEKLCSFLCKGFLQDKHLQGILVALAELCSRLEESRRQVLDLQAQSPITTAFEHKSIGVRVAACSCIKSISRSVKVHDTESAGFKLILWHYYALISHLIFFVDQNLRTILTSETSENLVSPLFKLLDDETPEVQVAALGAISNIVLDFIPHKKVFFKCGGVGQLIQLARSMDPMLRLNAMWALRNLMYLADMAVKQKVMMELTTSTLTSLIHDHEEFIQEQALAFVRNLVYGSVESVQLVFAENGRIFNSVVSLLEIATRPEICTQGIYVLSNVAAGNEYHKEQVMRSLTQNIDGECMPSTWIRFLQDFSNPHVRIAAVWCIMNLSYPDSPGLEMRIARLSDAGVLAQIQKMTDDQCLDVKDRVKTVLEQVTSIGKSL</sequence>
<evidence type="ECO:0000256" key="5">
    <source>
        <dbReference type="ARBA" id="ARBA00023242"/>
    </source>
</evidence>
<proteinExistence type="predicted"/>
<dbReference type="InterPro" id="IPR000225">
    <property type="entry name" value="Armadillo"/>
</dbReference>
<dbReference type="OMA" id="NHLQNCA"/>
<feature type="repeat" description="ARM" evidence="6">
    <location>
        <begin position="95"/>
        <end position="122"/>
    </location>
</feature>
<evidence type="ECO:0000256" key="2">
    <source>
        <dbReference type="ARBA" id="ARBA00004496"/>
    </source>
</evidence>
<dbReference type="Gene3D" id="1.25.10.10">
    <property type="entry name" value="Leucine-rich Repeat Variant"/>
    <property type="match status" value="2"/>
</dbReference>
<dbReference type="PROSITE" id="PS50176">
    <property type="entry name" value="ARM_REPEAT"/>
    <property type="match status" value="1"/>
</dbReference>
<dbReference type="SMART" id="SM00185">
    <property type="entry name" value="ARM"/>
    <property type="match status" value="8"/>
</dbReference>
<keyword evidence="3" id="KW-0963">Cytoplasm</keyword>
<gene>
    <name evidence="7" type="ORF">KI387_013593</name>
</gene>
<reference evidence="7 8" key="1">
    <citation type="journal article" date="2021" name="Nat. Plants">
        <title>The Taxus genome provides insights into paclitaxel biosynthesis.</title>
        <authorList>
            <person name="Xiong X."/>
            <person name="Gou J."/>
            <person name="Liao Q."/>
            <person name="Li Y."/>
            <person name="Zhou Q."/>
            <person name="Bi G."/>
            <person name="Li C."/>
            <person name="Du R."/>
            <person name="Wang X."/>
            <person name="Sun T."/>
            <person name="Guo L."/>
            <person name="Liang H."/>
            <person name="Lu P."/>
            <person name="Wu Y."/>
            <person name="Zhang Z."/>
            <person name="Ro D.K."/>
            <person name="Shang Y."/>
            <person name="Huang S."/>
            <person name="Yan J."/>
        </authorList>
    </citation>
    <scope>NUCLEOTIDE SEQUENCE [LARGE SCALE GENOMIC DNA]</scope>
    <source>
        <strain evidence="7">Ta-2019</strain>
    </source>
</reference>
<evidence type="ECO:0000313" key="8">
    <source>
        <dbReference type="Proteomes" id="UP000824469"/>
    </source>
</evidence>
<evidence type="ECO:0000256" key="4">
    <source>
        <dbReference type="ARBA" id="ARBA00022737"/>
    </source>
</evidence>
<comment type="subcellular location">
    <subcellularLocation>
        <location evidence="2">Cytoplasm</location>
    </subcellularLocation>
    <subcellularLocation>
        <location evidence="1">Nucleus</location>
    </subcellularLocation>
</comment>
<dbReference type="Pfam" id="PF00514">
    <property type="entry name" value="Arm"/>
    <property type="match status" value="2"/>
</dbReference>
<dbReference type="InterPro" id="IPR011989">
    <property type="entry name" value="ARM-like"/>
</dbReference>
<dbReference type="InterPro" id="IPR016024">
    <property type="entry name" value="ARM-type_fold"/>
</dbReference>
<dbReference type="SUPFAM" id="SSF48371">
    <property type="entry name" value="ARM repeat"/>
    <property type="match status" value="1"/>
</dbReference>
<dbReference type="EMBL" id="JAHRHJ020000009">
    <property type="protein sequence ID" value="KAH9302010.1"/>
    <property type="molecule type" value="Genomic_DNA"/>
</dbReference>
<dbReference type="GO" id="GO:0043161">
    <property type="term" value="P:proteasome-mediated ubiquitin-dependent protein catabolic process"/>
    <property type="evidence" value="ECO:0007669"/>
    <property type="project" value="TreeGrafter"/>
</dbReference>
<dbReference type="InterPro" id="IPR038739">
    <property type="entry name" value="ARMC8/Vid28"/>
</dbReference>